<comment type="caution">
    <text evidence="1">The sequence shown here is derived from an EMBL/GenBank/DDBJ whole genome shotgun (WGS) entry which is preliminary data.</text>
</comment>
<sequence length="387" mass="43693">MPTEIISLFMHEALRPFNADHAKLRDTAVESMAMVSQYWYSTVIDNPQIWNKIYISNRETFARLKTKVAQVLRGDGATSIYISIASSYIDPIKKRDEDDNEISTGAFIEQVSMILEAVKHKCSRVKAYVAGQDALLALLSELEEWNSPRLEKLEISVDSDLFMDNEDLNKFPPFALFKNANPRLETMTMEDSFCVAVDGPYYTDLTMLKLLFFRLEGEPSLDALLDALSQTPKLTYMELYCVGCNGANACRRQKPELPVLIRLSIRTWDMSDTIGELVAAISMPALCTLELRMEDDMSLDSLTAKCQDTFKTATELYASIVIQDHKILQRVLETMPNLEMLDCRTSMPAKVYGELCQMDPNPFEENIIGGAGAIVKIMKEHMEATPT</sequence>
<dbReference type="AlphaFoldDB" id="A0AAD7DP85"/>
<name>A0AAD7DP85_MYCRO</name>
<accession>A0AAD7DP85</accession>
<dbReference type="EMBL" id="JARKIE010000036">
    <property type="protein sequence ID" value="KAJ7695927.1"/>
    <property type="molecule type" value="Genomic_DNA"/>
</dbReference>
<proteinExistence type="predicted"/>
<dbReference type="Proteomes" id="UP001221757">
    <property type="component" value="Unassembled WGS sequence"/>
</dbReference>
<keyword evidence="2" id="KW-1185">Reference proteome</keyword>
<evidence type="ECO:0000313" key="2">
    <source>
        <dbReference type="Proteomes" id="UP001221757"/>
    </source>
</evidence>
<organism evidence="1 2">
    <name type="scientific">Mycena rosella</name>
    <name type="common">Pink bonnet</name>
    <name type="synonym">Agaricus rosellus</name>
    <dbReference type="NCBI Taxonomy" id="1033263"/>
    <lineage>
        <taxon>Eukaryota</taxon>
        <taxon>Fungi</taxon>
        <taxon>Dikarya</taxon>
        <taxon>Basidiomycota</taxon>
        <taxon>Agaricomycotina</taxon>
        <taxon>Agaricomycetes</taxon>
        <taxon>Agaricomycetidae</taxon>
        <taxon>Agaricales</taxon>
        <taxon>Marasmiineae</taxon>
        <taxon>Mycenaceae</taxon>
        <taxon>Mycena</taxon>
    </lineage>
</organism>
<evidence type="ECO:0008006" key="3">
    <source>
        <dbReference type="Google" id="ProtNLM"/>
    </source>
</evidence>
<reference evidence="1" key="1">
    <citation type="submission" date="2023-03" db="EMBL/GenBank/DDBJ databases">
        <title>Massive genome expansion in bonnet fungi (Mycena s.s.) driven by repeated elements and novel gene families across ecological guilds.</title>
        <authorList>
            <consortium name="Lawrence Berkeley National Laboratory"/>
            <person name="Harder C.B."/>
            <person name="Miyauchi S."/>
            <person name="Viragh M."/>
            <person name="Kuo A."/>
            <person name="Thoen E."/>
            <person name="Andreopoulos B."/>
            <person name="Lu D."/>
            <person name="Skrede I."/>
            <person name="Drula E."/>
            <person name="Henrissat B."/>
            <person name="Morin E."/>
            <person name="Kohler A."/>
            <person name="Barry K."/>
            <person name="LaButti K."/>
            <person name="Morin E."/>
            <person name="Salamov A."/>
            <person name="Lipzen A."/>
            <person name="Mereny Z."/>
            <person name="Hegedus B."/>
            <person name="Baldrian P."/>
            <person name="Stursova M."/>
            <person name="Weitz H."/>
            <person name="Taylor A."/>
            <person name="Grigoriev I.V."/>
            <person name="Nagy L.G."/>
            <person name="Martin F."/>
            <person name="Kauserud H."/>
        </authorList>
    </citation>
    <scope>NUCLEOTIDE SEQUENCE</scope>
    <source>
        <strain evidence="1">CBHHK067</strain>
    </source>
</reference>
<gene>
    <name evidence="1" type="ORF">B0H17DRAFT_1131122</name>
</gene>
<protein>
    <recommendedName>
        <fullName evidence="3">F-box domain-containing protein</fullName>
    </recommendedName>
</protein>
<evidence type="ECO:0000313" key="1">
    <source>
        <dbReference type="EMBL" id="KAJ7695927.1"/>
    </source>
</evidence>